<dbReference type="PROSITE" id="PS00195">
    <property type="entry name" value="GLUTAREDOXIN_1"/>
    <property type="match status" value="1"/>
</dbReference>
<sequence>MNFIRSFLNSWMPRPSEQDLAQAKSTVEDLISSSPIAVFSKSYCPYCNNAKSLLVNLGQKANTKAIELDRENNGVAIQRYLAERNNVSRVTVPQIYIKGQLIGGCSDLQSLHSSGKLEPLLKTH</sequence>
<reference evidence="7" key="1">
    <citation type="submission" date="2016-09" db="EMBL/GenBank/DDBJ databases">
        <authorList>
            <person name="Jeantristanb JTB J.-T."/>
            <person name="Ricardo R."/>
        </authorList>
    </citation>
    <scope>NUCLEOTIDE SEQUENCE [LARGE SCALE GENOMIC DNA]</scope>
</reference>
<dbReference type="InterPro" id="IPR011899">
    <property type="entry name" value="Glutaredoxin_euk/vir"/>
</dbReference>
<dbReference type="Pfam" id="PF00462">
    <property type="entry name" value="Glutaredoxin"/>
    <property type="match status" value="1"/>
</dbReference>
<accession>A0A238F8H1</accession>
<dbReference type="GO" id="GO:0015038">
    <property type="term" value="F:glutathione disulfide oxidoreductase activity"/>
    <property type="evidence" value="ECO:0007669"/>
    <property type="project" value="TreeGrafter"/>
</dbReference>
<proteinExistence type="predicted"/>
<keyword evidence="7" id="KW-1185">Reference proteome</keyword>
<dbReference type="Proteomes" id="UP000198372">
    <property type="component" value="Unassembled WGS sequence"/>
</dbReference>
<dbReference type="OrthoDB" id="418495at2759"/>
<dbReference type="InterPro" id="IPR036249">
    <property type="entry name" value="Thioredoxin-like_sf"/>
</dbReference>
<dbReference type="Gene3D" id="3.40.30.10">
    <property type="entry name" value="Glutaredoxin"/>
    <property type="match status" value="1"/>
</dbReference>
<dbReference type="PANTHER" id="PTHR45694:SF18">
    <property type="entry name" value="GLUTAREDOXIN-1-RELATED"/>
    <property type="match status" value="1"/>
</dbReference>
<dbReference type="InterPro" id="IPR002109">
    <property type="entry name" value="Glutaredoxin"/>
</dbReference>
<gene>
    <name evidence="6" type="ORF">BQ2448_522</name>
</gene>
<dbReference type="GO" id="GO:0005737">
    <property type="term" value="C:cytoplasm"/>
    <property type="evidence" value="ECO:0007669"/>
    <property type="project" value="TreeGrafter"/>
</dbReference>
<evidence type="ECO:0000259" key="5">
    <source>
        <dbReference type="Pfam" id="PF00462"/>
    </source>
</evidence>
<dbReference type="STRING" id="269621.A0A238F8H1"/>
<dbReference type="InterPro" id="IPR014025">
    <property type="entry name" value="Glutaredoxin_subgr"/>
</dbReference>
<organism evidence="6 7">
    <name type="scientific">Microbotryum intermedium</name>
    <dbReference type="NCBI Taxonomy" id="269621"/>
    <lineage>
        <taxon>Eukaryota</taxon>
        <taxon>Fungi</taxon>
        <taxon>Dikarya</taxon>
        <taxon>Basidiomycota</taxon>
        <taxon>Pucciniomycotina</taxon>
        <taxon>Microbotryomycetes</taxon>
        <taxon>Microbotryales</taxon>
        <taxon>Microbotryaceae</taxon>
        <taxon>Microbotryum</taxon>
    </lineage>
</organism>
<feature type="domain" description="Glutaredoxin" evidence="5">
    <location>
        <begin position="36"/>
        <end position="102"/>
    </location>
</feature>
<evidence type="ECO:0000256" key="1">
    <source>
        <dbReference type="ARBA" id="ARBA00022448"/>
    </source>
</evidence>
<keyword evidence="4" id="KW-0676">Redox-active center</keyword>
<keyword evidence="1" id="KW-0813">Transport</keyword>
<dbReference type="GO" id="GO:0034599">
    <property type="term" value="P:cellular response to oxidative stress"/>
    <property type="evidence" value="ECO:0007669"/>
    <property type="project" value="TreeGrafter"/>
</dbReference>
<keyword evidence="3" id="KW-1015">Disulfide bond</keyword>
<evidence type="ECO:0000256" key="3">
    <source>
        <dbReference type="ARBA" id="ARBA00023157"/>
    </source>
</evidence>
<dbReference type="SUPFAM" id="SSF52833">
    <property type="entry name" value="Thioredoxin-like"/>
    <property type="match status" value="1"/>
</dbReference>
<evidence type="ECO:0000313" key="6">
    <source>
        <dbReference type="EMBL" id="SCV68401.1"/>
    </source>
</evidence>
<dbReference type="PROSITE" id="PS51354">
    <property type="entry name" value="GLUTAREDOXIN_2"/>
    <property type="match status" value="1"/>
</dbReference>
<evidence type="ECO:0000256" key="4">
    <source>
        <dbReference type="ARBA" id="ARBA00023284"/>
    </source>
</evidence>
<dbReference type="EMBL" id="FMSP01000003">
    <property type="protein sequence ID" value="SCV68401.1"/>
    <property type="molecule type" value="Genomic_DNA"/>
</dbReference>
<dbReference type="NCBIfam" id="TIGR02180">
    <property type="entry name" value="GRX_euk"/>
    <property type="match status" value="1"/>
</dbReference>
<name>A0A238F8H1_9BASI</name>
<dbReference type="AlphaFoldDB" id="A0A238F8H1"/>
<keyword evidence="2" id="KW-0249">Electron transport</keyword>
<evidence type="ECO:0000313" key="7">
    <source>
        <dbReference type="Proteomes" id="UP000198372"/>
    </source>
</evidence>
<evidence type="ECO:0000256" key="2">
    <source>
        <dbReference type="ARBA" id="ARBA00022982"/>
    </source>
</evidence>
<protein>
    <submittedName>
        <fullName evidence="6">BQ2448_522 protein</fullName>
    </submittedName>
</protein>
<dbReference type="CDD" id="cd03419">
    <property type="entry name" value="GRX_GRXh_1_2_like"/>
    <property type="match status" value="1"/>
</dbReference>
<dbReference type="PANTHER" id="PTHR45694">
    <property type="entry name" value="GLUTAREDOXIN 2"/>
    <property type="match status" value="1"/>
</dbReference>
<dbReference type="InterPro" id="IPR011767">
    <property type="entry name" value="GLR_AS"/>
</dbReference>
<dbReference type="PRINTS" id="PR00160">
    <property type="entry name" value="GLUTAREDOXIN"/>
</dbReference>